<accession>A0A1E3EGE9</accession>
<keyword evidence="4" id="KW-0808">Transferase</keyword>
<dbReference type="EMBL" id="JAFICZ010000001">
    <property type="protein sequence ID" value="MBP1294988.1"/>
    <property type="molecule type" value="Genomic_DNA"/>
</dbReference>
<dbReference type="SUPFAM" id="SSF47616">
    <property type="entry name" value="GST C-terminal domain-like"/>
    <property type="match status" value="1"/>
</dbReference>
<proteinExistence type="inferred from homology"/>
<evidence type="ECO:0000313" key="6">
    <source>
        <dbReference type="Proteomes" id="UP000673383"/>
    </source>
</evidence>
<dbReference type="PANTHER" id="PTHR44051">
    <property type="entry name" value="GLUTATHIONE S-TRANSFERASE-RELATED"/>
    <property type="match status" value="1"/>
</dbReference>
<dbReference type="GeneID" id="92952378"/>
<dbReference type="Proteomes" id="UP000673383">
    <property type="component" value="Unassembled WGS sequence"/>
</dbReference>
<dbReference type="Proteomes" id="UP001565471">
    <property type="component" value="Unassembled WGS sequence"/>
</dbReference>
<organism evidence="4 6">
    <name type="scientific">Bradyrhizobium elkanii</name>
    <dbReference type="NCBI Taxonomy" id="29448"/>
    <lineage>
        <taxon>Bacteria</taxon>
        <taxon>Pseudomonadati</taxon>
        <taxon>Pseudomonadota</taxon>
        <taxon>Alphaproteobacteria</taxon>
        <taxon>Hyphomicrobiales</taxon>
        <taxon>Nitrobacteraceae</taxon>
        <taxon>Bradyrhizobium</taxon>
    </lineage>
</organism>
<comment type="similarity">
    <text evidence="1">Belongs to the GST superfamily.</text>
</comment>
<dbReference type="Gene3D" id="1.20.1050.10">
    <property type="match status" value="1"/>
</dbReference>
<dbReference type="RefSeq" id="WP_016842412.1">
    <property type="nucleotide sequence ID" value="NZ_BJNL01000027.1"/>
</dbReference>
<dbReference type="PROSITE" id="PS50404">
    <property type="entry name" value="GST_NTER"/>
    <property type="match status" value="1"/>
</dbReference>
<dbReference type="SFLD" id="SFLDG00358">
    <property type="entry name" value="Main_(cytGST)"/>
    <property type="match status" value="1"/>
</dbReference>
<reference evidence="4" key="1">
    <citation type="submission" date="2021-02" db="EMBL/GenBank/DDBJ databases">
        <title>Genomic Encyclopedia of Type Strains, Phase IV (KMG-V): Genome sequencing to study the core and pangenomes of soil and plant-associated prokaryotes.</title>
        <authorList>
            <person name="Whitman W."/>
        </authorList>
    </citation>
    <scope>NUCLEOTIDE SEQUENCE</scope>
    <source>
        <strain evidence="4">USDA 406</strain>
    </source>
</reference>
<sequence length="204" mass="23244">MKLYDSIGPNPRIVRMFMAEKGIEIPKQTVDLRKGENRETEHLKRNPHGQMPALELDCGNYLSEITAICEYLEEKHPSPAMIGTTPEERAECRMWTRRVDLNIAEPLANGYRFGEALKFFEKRIPVAPEASPGLKMIAANRIKWLDDQMGDGRDYICGKRFTLADMLLYCWLDFGNQVGQPLDQSNANIVAWFNRVGARPSVKA</sequence>
<dbReference type="PANTHER" id="PTHR44051:SF8">
    <property type="entry name" value="GLUTATHIONE S-TRANSFERASE GSTA"/>
    <property type="match status" value="1"/>
</dbReference>
<dbReference type="eggNOG" id="COG0625">
    <property type="taxonomic scope" value="Bacteria"/>
</dbReference>
<evidence type="ECO:0000259" key="3">
    <source>
        <dbReference type="PROSITE" id="PS50405"/>
    </source>
</evidence>
<evidence type="ECO:0000313" key="7">
    <source>
        <dbReference type="Proteomes" id="UP001565471"/>
    </source>
</evidence>
<feature type="domain" description="GST C-terminal" evidence="3">
    <location>
        <begin position="85"/>
        <end position="204"/>
    </location>
</feature>
<keyword evidence="7" id="KW-1185">Reference proteome</keyword>
<evidence type="ECO:0000259" key="2">
    <source>
        <dbReference type="PROSITE" id="PS50404"/>
    </source>
</evidence>
<dbReference type="SUPFAM" id="SSF52833">
    <property type="entry name" value="Thioredoxin-like"/>
    <property type="match status" value="1"/>
</dbReference>
<dbReference type="InterPro" id="IPR004046">
    <property type="entry name" value="GST_C"/>
</dbReference>
<gene>
    <name evidence="5" type="ORF">ABIF29_006484</name>
    <name evidence="4" type="ORF">JOH49_004741</name>
</gene>
<dbReference type="PROSITE" id="PS50405">
    <property type="entry name" value="GST_CTER"/>
    <property type="match status" value="1"/>
</dbReference>
<protein>
    <submittedName>
        <fullName evidence="4">Glutathione S-transferase</fullName>
    </submittedName>
</protein>
<evidence type="ECO:0000256" key="1">
    <source>
        <dbReference type="RuleBase" id="RU003494"/>
    </source>
</evidence>
<dbReference type="Pfam" id="PF02798">
    <property type="entry name" value="GST_N"/>
    <property type="match status" value="1"/>
</dbReference>
<evidence type="ECO:0000313" key="5">
    <source>
        <dbReference type="EMBL" id="MEY9319685.1"/>
    </source>
</evidence>
<dbReference type="AlphaFoldDB" id="A0A1E3EGE9"/>
<dbReference type="InterPro" id="IPR040079">
    <property type="entry name" value="Glutathione_S-Trfase"/>
</dbReference>
<dbReference type="EMBL" id="JBGBZA010000002">
    <property type="protein sequence ID" value="MEY9319685.1"/>
    <property type="molecule type" value="Genomic_DNA"/>
</dbReference>
<dbReference type="InterPro" id="IPR034345">
    <property type="entry name" value="Gtt2-like_N"/>
</dbReference>
<dbReference type="STRING" id="29448.QU41_11170"/>
<dbReference type="InterPro" id="IPR010987">
    <property type="entry name" value="Glutathione-S-Trfase_C-like"/>
</dbReference>
<dbReference type="Pfam" id="PF00043">
    <property type="entry name" value="GST_C"/>
    <property type="match status" value="1"/>
</dbReference>
<dbReference type="InterPro" id="IPR036282">
    <property type="entry name" value="Glutathione-S-Trfase_C_sf"/>
</dbReference>
<feature type="domain" description="GST N-terminal" evidence="2">
    <location>
        <begin position="1"/>
        <end position="80"/>
    </location>
</feature>
<dbReference type="OrthoDB" id="5293590at2"/>
<dbReference type="InterPro" id="IPR036249">
    <property type="entry name" value="Thioredoxin-like_sf"/>
</dbReference>
<evidence type="ECO:0000313" key="4">
    <source>
        <dbReference type="EMBL" id="MBP1294988.1"/>
    </source>
</evidence>
<dbReference type="GO" id="GO:0016740">
    <property type="term" value="F:transferase activity"/>
    <property type="evidence" value="ECO:0007669"/>
    <property type="project" value="UniProtKB-KW"/>
</dbReference>
<dbReference type="InterPro" id="IPR004045">
    <property type="entry name" value="Glutathione_S-Trfase_N"/>
</dbReference>
<reference evidence="5 7" key="2">
    <citation type="submission" date="2024-07" db="EMBL/GenBank/DDBJ databases">
        <title>Genomic Encyclopedia of Type Strains, Phase V (KMG-V): Genome sequencing to study the core and pangenomes of soil and plant-associated prokaryotes.</title>
        <authorList>
            <person name="Whitman W."/>
        </authorList>
    </citation>
    <scope>NUCLEOTIDE SEQUENCE [LARGE SCALE GENOMIC DNA]</scope>
    <source>
        <strain evidence="5 7">USDA 415</strain>
    </source>
</reference>
<dbReference type="SFLD" id="SFLDS00019">
    <property type="entry name" value="Glutathione_Transferase_(cytos"/>
    <property type="match status" value="1"/>
</dbReference>
<name>A0A1E3EGE9_BRAEL</name>
<comment type="caution">
    <text evidence="4">The sequence shown here is derived from an EMBL/GenBank/DDBJ whole genome shotgun (WGS) entry which is preliminary data.</text>
</comment>
<dbReference type="Gene3D" id="3.40.30.10">
    <property type="entry name" value="Glutaredoxin"/>
    <property type="match status" value="1"/>
</dbReference>
<dbReference type="CDD" id="cd03051">
    <property type="entry name" value="GST_N_GTT2_like"/>
    <property type="match status" value="1"/>
</dbReference>